<name>A0A1J5RF89_9ZZZZ</name>
<organism evidence="1">
    <name type="scientific">mine drainage metagenome</name>
    <dbReference type="NCBI Taxonomy" id="410659"/>
    <lineage>
        <taxon>unclassified sequences</taxon>
        <taxon>metagenomes</taxon>
        <taxon>ecological metagenomes</taxon>
    </lineage>
</organism>
<evidence type="ECO:0000313" key="1">
    <source>
        <dbReference type="EMBL" id="OIQ94766.1"/>
    </source>
</evidence>
<proteinExistence type="predicted"/>
<protein>
    <submittedName>
        <fullName evidence="1">Uncharacterized protein</fullName>
    </submittedName>
</protein>
<dbReference type="AlphaFoldDB" id="A0A1J5RF89"/>
<reference evidence="1" key="1">
    <citation type="submission" date="2016-10" db="EMBL/GenBank/DDBJ databases">
        <title>Sequence of Gallionella enrichment culture.</title>
        <authorList>
            <person name="Poehlein A."/>
            <person name="Muehling M."/>
            <person name="Daniel R."/>
        </authorList>
    </citation>
    <scope>NUCLEOTIDE SEQUENCE</scope>
</reference>
<accession>A0A1J5RF89</accession>
<sequence>MTSRLRLASIVSAVLLTSAGALYAQGAAVSGPRALPGLQAPAAQCASGVRGVLGY</sequence>
<gene>
    <name evidence="1" type="ORF">GALL_232210</name>
</gene>
<dbReference type="EMBL" id="MLJW01000179">
    <property type="protein sequence ID" value="OIQ94766.1"/>
    <property type="molecule type" value="Genomic_DNA"/>
</dbReference>
<comment type="caution">
    <text evidence="1">The sequence shown here is derived from an EMBL/GenBank/DDBJ whole genome shotgun (WGS) entry which is preliminary data.</text>
</comment>